<name>A0A0F9NX11_9ZZZZ</name>
<sequence>MNLQFIKGFVGDFLKSFVEYRHEIENFAMSITGITPSGYSVKATIDGFLTNITEDNVDLLIRQVFSKIVERRDVQPTRRQYYKQKFLILKEIARRTLNIELNSKGEVSSIFPSHTQEEQRNYIELKLHEFGFNDILNDFKGAFNVFLTSGRAAIDLIRGVYENLVNKMVDNLDGRIYPNFRQNLEKLENHNVLFEHTGISERYPHQEVDLSYSFFGLLSKYGSHASHTDADMDYCLFLELIGWIYLLLKRYERII</sequence>
<dbReference type="AlphaFoldDB" id="A0A0F9NX11"/>
<comment type="caution">
    <text evidence="1">The sequence shown here is derived from an EMBL/GenBank/DDBJ whole genome shotgun (WGS) entry which is preliminary data.</text>
</comment>
<gene>
    <name evidence="1" type="ORF">LCGC14_0973600</name>
</gene>
<protein>
    <submittedName>
        <fullName evidence="1">Uncharacterized protein</fullName>
    </submittedName>
</protein>
<dbReference type="EMBL" id="LAZR01003592">
    <property type="protein sequence ID" value="KKN16662.1"/>
    <property type="molecule type" value="Genomic_DNA"/>
</dbReference>
<accession>A0A0F9NX11</accession>
<organism evidence="1">
    <name type="scientific">marine sediment metagenome</name>
    <dbReference type="NCBI Taxonomy" id="412755"/>
    <lineage>
        <taxon>unclassified sequences</taxon>
        <taxon>metagenomes</taxon>
        <taxon>ecological metagenomes</taxon>
    </lineage>
</organism>
<proteinExistence type="predicted"/>
<reference evidence="1" key="1">
    <citation type="journal article" date="2015" name="Nature">
        <title>Complex archaea that bridge the gap between prokaryotes and eukaryotes.</title>
        <authorList>
            <person name="Spang A."/>
            <person name="Saw J.H."/>
            <person name="Jorgensen S.L."/>
            <person name="Zaremba-Niedzwiedzka K."/>
            <person name="Martijn J."/>
            <person name="Lind A.E."/>
            <person name="van Eijk R."/>
            <person name="Schleper C."/>
            <person name="Guy L."/>
            <person name="Ettema T.J."/>
        </authorList>
    </citation>
    <scope>NUCLEOTIDE SEQUENCE</scope>
</reference>
<evidence type="ECO:0000313" key="1">
    <source>
        <dbReference type="EMBL" id="KKN16662.1"/>
    </source>
</evidence>